<name>A0A1M5GKT6_9FLAO</name>
<dbReference type="EMBL" id="FQUX01000011">
    <property type="protein sequence ID" value="SHG04317.1"/>
    <property type="molecule type" value="Genomic_DNA"/>
</dbReference>
<dbReference type="Proteomes" id="UP000184406">
    <property type="component" value="Unassembled WGS sequence"/>
</dbReference>
<gene>
    <name evidence="2" type="ORF">SAMN03080594_111105</name>
</gene>
<keyword evidence="1" id="KW-0812">Transmembrane</keyword>
<keyword evidence="3" id="KW-1185">Reference proteome</keyword>
<dbReference type="OrthoDB" id="766141at2"/>
<evidence type="ECO:0000256" key="1">
    <source>
        <dbReference type="SAM" id="Phobius"/>
    </source>
</evidence>
<dbReference type="AlphaFoldDB" id="A0A1M5GKT6"/>
<organism evidence="2 3">
    <name type="scientific">Arenibacter palladensis</name>
    <dbReference type="NCBI Taxonomy" id="237373"/>
    <lineage>
        <taxon>Bacteria</taxon>
        <taxon>Pseudomonadati</taxon>
        <taxon>Bacteroidota</taxon>
        <taxon>Flavobacteriia</taxon>
        <taxon>Flavobacteriales</taxon>
        <taxon>Flavobacteriaceae</taxon>
        <taxon>Arenibacter</taxon>
    </lineage>
</organism>
<keyword evidence="1" id="KW-0472">Membrane</keyword>
<proteinExistence type="predicted"/>
<sequence>MRIIRFGTYSFKIKSYSSNEIGLRESSNMTFIIYQRIFHFWYIPIFPIDKFWTIKDSVTGKQITDTTPKMRSAIDLKLIKQKTPIWSYSGLLLFAIPILFLLIYAIYGSVNEIVAGSKKNFAKNNRIDLKEELVRDPQINDLYTFKTLNVDRVTDMNGHFVKYEPSYYSSPYNVDYMVNYISRDSIGFEFLKRKSFDYAYGLKKEFRLSKKDIILATKNFQDLEVYEYQKKSNAKSKDIVGIFKISREQQQDNN</sequence>
<keyword evidence="1" id="KW-1133">Transmembrane helix</keyword>
<evidence type="ECO:0000313" key="2">
    <source>
        <dbReference type="EMBL" id="SHG04317.1"/>
    </source>
</evidence>
<dbReference type="RefSeq" id="WP_143153253.1">
    <property type="nucleotide sequence ID" value="NZ_FQUX01000011.1"/>
</dbReference>
<reference evidence="3" key="1">
    <citation type="submission" date="2016-11" db="EMBL/GenBank/DDBJ databases">
        <authorList>
            <person name="Varghese N."/>
            <person name="Submissions S."/>
        </authorList>
    </citation>
    <scope>NUCLEOTIDE SEQUENCE [LARGE SCALE GENOMIC DNA]</scope>
    <source>
        <strain evidence="3">DSM 17539</strain>
    </source>
</reference>
<protein>
    <submittedName>
        <fullName evidence="2">Uncharacterized protein</fullName>
    </submittedName>
</protein>
<accession>A0A1M5GKT6</accession>
<feature type="transmembrane region" description="Helical" evidence="1">
    <location>
        <begin position="85"/>
        <end position="107"/>
    </location>
</feature>
<evidence type="ECO:0000313" key="3">
    <source>
        <dbReference type="Proteomes" id="UP000184406"/>
    </source>
</evidence>